<feature type="compositionally biased region" description="Low complexity" evidence="1">
    <location>
        <begin position="653"/>
        <end position="663"/>
    </location>
</feature>
<dbReference type="GO" id="GO:0008236">
    <property type="term" value="F:serine-type peptidase activity"/>
    <property type="evidence" value="ECO:0007669"/>
    <property type="project" value="InterPro"/>
</dbReference>
<dbReference type="Gene3D" id="3.90.226.10">
    <property type="entry name" value="2-enoyl-CoA Hydratase, Chain A, domain 1"/>
    <property type="match status" value="1"/>
</dbReference>
<feature type="transmembrane region" description="Helical" evidence="2">
    <location>
        <begin position="2024"/>
        <end position="2051"/>
    </location>
</feature>
<dbReference type="SUPFAM" id="SSF52096">
    <property type="entry name" value="ClpP/crotonase"/>
    <property type="match status" value="1"/>
</dbReference>
<evidence type="ECO:0000256" key="3">
    <source>
        <dbReference type="SAM" id="SignalP"/>
    </source>
</evidence>
<feature type="region of interest" description="Disordered" evidence="1">
    <location>
        <begin position="642"/>
        <end position="665"/>
    </location>
</feature>
<dbReference type="Pfam" id="PF03572">
    <property type="entry name" value="Peptidase_S41"/>
    <property type="match status" value="1"/>
</dbReference>
<dbReference type="PANTHER" id="PTHR37049:SF4">
    <property type="entry name" value="RHODANESE DOMAIN-CONTAINING PROTEIN"/>
    <property type="match status" value="1"/>
</dbReference>
<organism evidence="5 6">
    <name type="scientific">Streblomastix strix</name>
    <dbReference type="NCBI Taxonomy" id="222440"/>
    <lineage>
        <taxon>Eukaryota</taxon>
        <taxon>Metamonada</taxon>
        <taxon>Preaxostyla</taxon>
        <taxon>Oxymonadida</taxon>
        <taxon>Streblomastigidae</taxon>
        <taxon>Streblomastix</taxon>
    </lineage>
</organism>
<dbReference type="InterPro" id="IPR029045">
    <property type="entry name" value="ClpP/crotonase-like_dom_sf"/>
</dbReference>
<keyword evidence="3" id="KW-0732">Signal</keyword>
<feature type="region of interest" description="Disordered" evidence="1">
    <location>
        <begin position="383"/>
        <end position="421"/>
    </location>
</feature>
<evidence type="ECO:0000313" key="5">
    <source>
        <dbReference type="EMBL" id="KAA6395359.1"/>
    </source>
</evidence>
<evidence type="ECO:0000256" key="1">
    <source>
        <dbReference type="SAM" id="MobiDB-lite"/>
    </source>
</evidence>
<comment type="caution">
    <text evidence="5">The sequence shown here is derived from an EMBL/GenBank/DDBJ whole genome shotgun (WGS) entry which is preliminary data.</text>
</comment>
<accession>A0A5J4WM69</accession>
<dbReference type="InterPro" id="IPR005151">
    <property type="entry name" value="Tail-specific_protease"/>
</dbReference>
<keyword evidence="2" id="KW-0812">Transmembrane</keyword>
<evidence type="ECO:0000256" key="2">
    <source>
        <dbReference type="SAM" id="Phobius"/>
    </source>
</evidence>
<name>A0A5J4WM69_9EUKA</name>
<keyword evidence="2" id="KW-1133">Transmembrane helix</keyword>
<reference evidence="5 6" key="1">
    <citation type="submission" date="2019-03" db="EMBL/GenBank/DDBJ databases">
        <title>Single cell metagenomics reveals metabolic interactions within the superorganism composed of flagellate Streblomastix strix and complex community of Bacteroidetes bacteria on its surface.</title>
        <authorList>
            <person name="Treitli S.C."/>
            <person name="Kolisko M."/>
            <person name="Husnik F."/>
            <person name="Keeling P."/>
            <person name="Hampl V."/>
        </authorList>
    </citation>
    <scope>NUCLEOTIDE SEQUENCE [LARGE SCALE GENOMIC DNA]</scope>
    <source>
        <strain evidence="5">ST1C</strain>
    </source>
</reference>
<evidence type="ECO:0000313" key="6">
    <source>
        <dbReference type="Proteomes" id="UP000324800"/>
    </source>
</evidence>
<feature type="chain" id="PRO_5023837807" description="Tail specific protease domain-containing protein" evidence="3">
    <location>
        <begin position="16"/>
        <end position="2070"/>
    </location>
</feature>
<feature type="signal peptide" evidence="3">
    <location>
        <begin position="1"/>
        <end position="15"/>
    </location>
</feature>
<dbReference type="GO" id="GO:0006508">
    <property type="term" value="P:proteolysis"/>
    <property type="evidence" value="ECO:0007669"/>
    <property type="project" value="InterPro"/>
</dbReference>
<keyword evidence="2" id="KW-0472">Membrane</keyword>
<evidence type="ECO:0000259" key="4">
    <source>
        <dbReference type="Pfam" id="PF03572"/>
    </source>
</evidence>
<protein>
    <recommendedName>
        <fullName evidence="4">Tail specific protease domain-containing protein</fullName>
    </recommendedName>
</protein>
<dbReference type="InterPro" id="IPR052766">
    <property type="entry name" value="S41A_metabolite_peptidase"/>
</dbReference>
<sequence length="2070" mass="229447">MAFAVFLALTCLISAQCNFRKNVCESMTIGLRCLRSIPLSTQSTEFNSTISLLETYVQSYAFLDTSLNPNAGGNSYNQESVDLQQVLKDIRRETFNNTFDFYERIMVLFNSLKDPHTYFVPPCIRNLIYVLPYYFSLFPAADGSQTVKIHYQVDPAFNKYNNGSTILLNYDTEILHINIKGKTVYTPTGELNDGTYKAAEAIAIWADKGISSSRSSVTRQNLAATGDFSYRPANQYPVPEYLTVSVEYRRPNGAQAVAQLPFFVMPIGDIGYLADECPVNNQNQNIDGDNDDDRLQYMSQIQDGLKVEDKISIYQRIQKWIAYRKTVKQNSNNKSNKYPESGNSQQIHKQIREIQMKQTKEIQERFRPKPFEGISRVSEIVQEPELTANTSQTNLQSNLKKQTKSNKKQPKPNKKSQQFPNEEEIGMFSVFNPNVGVIKIPSFYPQNRQSFVSRIGVALNLYTSKNSQFFADRLIIDVRSNPGGYVGLGAQTLRFMFPFSGHPIYPLADQLRSQLNSEISKIDTYLMQNKKDDAELLMNPEYMAPDVNFFTRGGRLRVTSIPNGTMSMHVDLTEKYTVYSGHMNPFVDWEKDWRMRRQPLYNPQDVIVLTDGICASTCSIFVKEIQQKHLARIVGVGVRDPRDPNARFDTGRASSASSTSSTTIQQLKNTPEFKPLMDLSNVPNDFYRKGTTFGFANSGLYGFTNETNDKLMEYEIIDPDFIYEYAPNIEEEPQTYQEYIDFYTNILNYEKSLVGNDQGQPKKCFSWEIDFVDAADNGNCKGCSRGDQHSVFGYPCTTRGVTDKDGRNIDGTSKVGEYRTNKCIFSHCKIGYYRKNVNVNGVMKDQCVPIPLGYKETTEEMIPDSSEDTFTDSDQCGDQCAELDVNTPSEQCPCPTDVTKLASDPRKDGICKCAIINTTTTVNTCPCPTEQTKLDQDPRKDGLCRCAIITEQTPIDRCACPANPTLLQQDPRADGLCKCAIVNSTTPVDTCACPTNPTQLANDPRKDTLCKCAIITQTTSPDTCECPVIQSELDYDPRKDGLCKCKTIFESTPIDTCACPTRSIDLDNDPRKDGLCKCAIITSTTPIDKCACPTDPTELAKDPRANGLCKCSLITESTPIDQCACPTIPSQLLNDPRKDGLCYCAILTDLTRVDRCPCPTVQTELDKDPRKDGLCKCALITSTTPIDRCICPVDQSEFDSDPRKDGLCKCKVIFESTPTETCACPSTPSQLDSDPRKDGLCKCSVITDTTPIDKCACPTNPTELAKDPRANGLCKCALITESTPIDRCKCPTDKSEFDKDPRANGLCKCQVIFESTPTDTCPCPTDSAQLDKDPRKDEQCKCAIVTELTPIDRCACPTEISELQQDPRKDTLCKCAIVTPQTPIDTCACPIEQSEFDKDPRKDGLCKCKVIFEKTPIDACACPTDPIELANDPRKDGLCKCALITEQTPIDRCACPAIQSEFDNDPRANGLCKCKVIFESTPTETCACPSTLSQLDQDPRKDGSCKCAIITETTPKERCACPAELAKDPRQYGICQPESRFFEYYINKSSGSDRLDRGLSPSSPTRSIGYTIKTLVDSYQYRGSALLNVAADNYSENIEFQSSGHGINTFRFVGAPKDGNNESYPALTNVLRPGQGAIKIIGVGVHVLHFIFEYVPPVSLSEITTPMISVSAGSLSDWKLIASGQRNEIPDHLVHSFTDCIFEGSSVDYNTKKTYGYTIGPLLSIIGARVALNDCLFTAKENIQLLKGIPSVILSAVYLYSDSGINVTNCVFENLTQGKVVSDIMLKDIGLPDLVGNEQSEIQRLNNLPPSLAIFAISDSYTELKNQNSIGNYIDIRSTIFAQTKSDTARSGALLIDGFFLGNNIKSYQQDFNVKNPSSTSQLPIVTLDRNIFNNTEGLNSAAVALGTGVNYGHITNNQFLLSESKSQNLTLINFESSSQVAEAGGADKIIGEGNLYVPPKSDKTGPAVVGTDGLFRVEGKQDSSFDAVSKKVTVTPVEEEGVVERGEEKEEDPKPTKKTNVGVILAIVFSIIVVIGVVILVLLGVLYFNVQQKKKEIAKRRKQYHLTAY</sequence>
<feature type="domain" description="Tail specific protease" evidence="4">
    <location>
        <begin position="434"/>
        <end position="635"/>
    </location>
</feature>
<proteinExistence type="predicted"/>
<dbReference type="OrthoDB" id="2437318at2759"/>
<gene>
    <name evidence="5" type="ORF">EZS28_009113</name>
</gene>
<dbReference type="EMBL" id="SNRW01001705">
    <property type="protein sequence ID" value="KAA6395359.1"/>
    <property type="molecule type" value="Genomic_DNA"/>
</dbReference>
<dbReference type="PANTHER" id="PTHR37049">
    <property type="entry name" value="PEPTIDASE S41 FAMILY PROTEIN"/>
    <property type="match status" value="1"/>
</dbReference>
<feature type="compositionally biased region" description="Basic residues" evidence="1">
    <location>
        <begin position="401"/>
        <end position="414"/>
    </location>
</feature>
<dbReference type="Proteomes" id="UP000324800">
    <property type="component" value="Unassembled WGS sequence"/>
</dbReference>